<evidence type="ECO:0000256" key="2">
    <source>
        <dbReference type="ARBA" id="ARBA00022692"/>
    </source>
</evidence>
<dbReference type="PANTHER" id="PTHR32322">
    <property type="entry name" value="INNER MEMBRANE TRANSPORTER"/>
    <property type="match status" value="1"/>
</dbReference>
<feature type="transmembrane region" description="Helical" evidence="5">
    <location>
        <begin position="65"/>
        <end position="82"/>
    </location>
</feature>
<feature type="transmembrane region" description="Helical" evidence="5">
    <location>
        <begin position="88"/>
        <end position="107"/>
    </location>
</feature>
<dbReference type="GO" id="GO:0016020">
    <property type="term" value="C:membrane"/>
    <property type="evidence" value="ECO:0007669"/>
    <property type="project" value="UniProtKB-SubCell"/>
</dbReference>
<evidence type="ECO:0000256" key="6">
    <source>
        <dbReference type="SAM" id="SignalP"/>
    </source>
</evidence>
<evidence type="ECO:0000256" key="3">
    <source>
        <dbReference type="ARBA" id="ARBA00022989"/>
    </source>
</evidence>
<dbReference type="RefSeq" id="WP_092064068.1">
    <property type="nucleotide sequence ID" value="NZ_FOJU01000003.1"/>
</dbReference>
<evidence type="ECO:0000256" key="1">
    <source>
        <dbReference type="ARBA" id="ARBA00004141"/>
    </source>
</evidence>
<dbReference type="AlphaFoldDB" id="A0A1I0XBT0"/>
<keyword evidence="2 5" id="KW-0812">Transmembrane</keyword>
<organism evidence="8 9">
    <name type="scientific">Poseidonocella pacifica</name>
    <dbReference type="NCBI Taxonomy" id="871651"/>
    <lineage>
        <taxon>Bacteria</taxon>
        <taxon>Pseudomonadati</taxon>
        <taxon>Pseudomonadota</taxon>
        <taxon>Alphaproteobacteria</taxon>
        <taxon>Rhodobacterales</taxon>
        <taxon>Roseobacteraceae</taxon>
        <taxon>Poseidonocella</taxon>
    </lineage>
</organism>
<feature type="transmembrane region" description="Helical" evidence="5">
    <location>
        <begin position="31"/>
        <end position="53"/>
    </location>
</feature>
<dbReference type="STRING" id="871651.SAMN05421688_2041"/>
<dbReference type="Pfam" id="PF00892">
    <property type="entry name" value="EamA"/>
    <property type="match status" value="2"/>
</dbReference>
<dbReference type="InterPro" id="IPR000620">
    <property type="entry name" value="EamA_dom"/>
</dbReference>
<dbReference type="Proteomes" id="UP000198796">
    <property type="component" value="Unassembled WGS sequence"/>
</dbReference>
<evidence type="ECO:0000313" key="9">
    <source>
        <dbReference type="Proteomes" id="UP000198796"/>
    </source>
</evidence>
<evidence type="ECO:0000256" key="4">
    <source>
        <dbReference type="ARBA" id="ARBA00023136"/>
    </source>
</evidence>
<accession>A0A1I0XBT0</accession>
<reference evidence="8 9" key="1">
    <citation type="submission" date="2016-10" db="EMBL/GenBank/DDBJ databases">
        <authorList>
            <person name="de Groot N.N."/>
        </authorList>
    </citation>
    <scope>NUCLEOTIDE SEQUENCE [LARGE SCALE GENOMIC DNA]</scope>
    <source>
        <strain evidence="8 9">DSM 29316</strain>
    </source>
</reference>
<feature type="transmembrane region" description="Helical" evidence="5">
    <location>
        <begin position="223"/>
        <end position="247"/>
    </location>
</feature>
<sequence length="285" mass="28607">MRLFLLTALAMVAFAANSVLNRMALEGGETGPASFAAIRLASGAAMLCALLYVRGSPRRMPVSSAGAVSLAVYVLGFSFAYVTLDAGVGALLLFGGVQITMFAGAVLSREAIPLARWAGAALAFAGLVWLMWPGGAAAPSVAGAALMAAAAVGWGVYSLLGRGARDPLRSTAINFALATPLGLLIAFVMHDGIDCSGAVLAVLSGTLTSGLGYALWYSVLPRLPAAVAAIAQLTVPVIAVAGGAVLLAEPVTARLIVAGMLVLSGVALGVLGPGLMSPKVRSDRS</sequence>
<dbReference type="EMBL" id="FOJU01000003">
    <property type="protein sequence ID" value="SFA97876.1"/>
    <property type="molecule type" value="Genomic_DNA"/>
</dbReference>
<dbReference type="PANTHER" id="PTHR32322:SF9">
    <property type="entry name" value="AMINO-ACID METABOLITE EFFLUX PUMP-RELATED"/>
    <property type="match status" value="1"/>
</dbReference>
<dbReference type="InterPro" id="IPR037185">
    <property type="entry name" value="EmrE-like"/>
</dbReference>
<evidence type="ECO:0000259" key="7">
    <source>
        <dbReference type="Pfam" id="PF00892"/>
    </source>
</evidence>
<gene>
    <name evidence="8" type="ORF">SAMN05421688_2041</name>
</gene>
<dbReference type="InterPro" id="IPR050638">
    <property type="entry name" value="AA-Vitamin_Transporters"/>
</dbReference>
<feature type="chain" id="PRO_5012068469" evidence="6">
    <location>
        <begin position="16"/>
        <end position="285"/>
    </location>
</feature>
<proteinExistence type="predicted"/>
<feature type="signal peptide" evidence="6">
    <location>
        <begin position="1"/>
        <end position="15"/>
    </location>
</feature>
<feature type="domain" description="EamA" evidence="7">
    <location>
        <begin position="143"/>
        <end position="268"/>
    </location>
</feature>
<dbReference type="OrthoDB" id="321830at2"/>
<feature type="transmembrane region" description="Helical" evidence="5">
    <location>
        <begin position="196"/>
        <end position="216"/>
    </location>
</feature>
<evidence type="ECO:0000313" key="8">
    <source>
        <dbReference type="EMBL" id="SFA97876.1"/>
    </source>
</evidence>
<feature type="transmembrane region" description="Helical" evidence="5">
    <location>
        <begin position="138"/>
        <end position="160"/>
    </location>
</feature>
<keyword evidence="3 5" id="KW-1133">Transmembrane helix</keyword>
<name>A0A1I0XBT0_9RHOB</name>
<feature type="domain" description="EamA" evidence="7">
    <location>
        <begin position="5"/>
        <end position="131"/>
    </location>
</feature>
<feature type="transmembrane region" description="Helical" evidence="5">
    <location>
        <begin position="172"/>
        <end position="190"/>
    </location>
</feature>
<dbReference type="SUPFAM" id="SSF103481">
    <property type="entry name" value="Multidrug resistance efflux transporter EmrE"/>
    <property type="match status" value="2"/>
</dbReference>
<keyword evidence="4 5" id="KW-0472">Membrane</keyword>
<protein>
    <submittedName>
        <fullName evidence="8">Threonine/homoserine efflux transporter RhtA</fullName>
    </submittedName>
</protein>
<feature type="transmembrane region" description="Helical" evidence="5">
    <location>
        <begin position="114"/>
        <end position="132"/>
    </location>
</feature>
<keyword evidence="9" id="KW-1185">Reference proteome</keyword>
<comment type="subcellular location">
    <subcellularLocation>
        <location evidence="1">Membrane</location>
        <topology evidence="1">Multi-pass membrane protein</topology>
    </subcellularLocation>
</comment>
<evidence type="ECO:0000256" key="5">
    <source>
        <dbReference type="SAM" id="Phobius"/>
    </source>
</evidence>
<keyword evidence="6" id="KW-0732">Signal</keyword>
<feature type="transmembrane region" description="Helical" evidence="5">
    <location>
        <begin position="253"/>
        <end position="276"/>
    </location>
</feature>